<reference evidence="1 2" key="1">
    <citation type="submission" date="2021-06" db="EMBL/GenBank/DDBJ databases">
        <authorList>
            <person name="Palmer J.M."/>
        </authorList>
    </citation>
    <scope>NUCLEOTIDE SEQUENCE [LARGE SCALE GENOMIC DNA]</scope>
    <source>
        <strain evidence="1 2">GA_2019</strain>
        <tissue evidence="1">Muscle</tissue>
    </source>
</reference>
<protein>
    <submittedName>
        <fullName evidence="1">Uncharacterized protein</fullName>
    </submittedName>
</protein>
<dbReference type="EMBL" id="JAHRIO010041936">
    <property type="protein sequence ID" value="MEQ2172407.1"/>
    <property type="molecule type" value="Genomic_DNA"/>
</dbReference>
<gene>
    <name evidence="1" type="ORF">GOODEAATRI_020725</name>
</gene>
<proteinExistence type="predicted"/>
<evidence type="ECO:0000313" key="1">
    <source>
        <dbReference type="EMBL" id="MEQ2172407.1"/>
    </source>
</evidence>
<accession>A0ABV0NQB2</accession>
<organism evidence="1 2">
    <name type="scientific">Goodea atripinnis</name>
    <dbReference type="NCBI Taxonomy" id="208336"/>
    <lineage>
        <taxon>Eukaryota</taxon>
        <taxon>Metazoa</taxon>
        <taxon>Chordata</taxon>
        <taxon>Craniata</taxon>
        <taxon>Vertebrata</taxon>
        <taxon>Euteleostomi</taxon>
        <taxon>Actinopterygii</taxon>
        <taxon>Neopterygii</taxon>
        <taxon>Teleostei</taxon>
        <taxon>Neoteleostei</taxon>
        <taxon>Acanthomorphata</taxon>
        <taxon>Ovalentaria</taxon>
        <taxon>Atherinomorphae</taxon>
        <taxon>Cyprinodontiformes</taxon>
        <taxon>Goodeidae</taxon>
        <taxon>Goodea</taxon>
    </lineage>
</organism>
<comment type="caution">
    <text evidence="1">The sequence shown here is derived from an EMBL/GenBank/DDBJ whole genome shotgun (WGS) entry which is preliminary data.</text>
</comment>
<evidence type="ECO:0000313" key="2">
    <source>
        <dbReference type="Proteomes" id="UP001476798"/>
    </source>
</evidence>
<name>A0ABV0NQB2_9TELE</name>
<keyword evidence="2" id="KW-1185">Reference proteome</keyword>
<sequence>MRSPGCRRPSLTAAPRCRMFLTRIGPGPWTVESLVTTVKPRPSVPAGSGCRSWVWGSCSPSELEVWGKPSPKTHIGAAMVVCSAELALGSWCGGLPDAQKEMTWLDGTPPETYWE</sequence>
<feature type="non-terminal residue" evidence="1">
    <location>
        <position position="1"/>
    </location>
</feature>
<dbReference type="Proteomes" id="UP001476798">
    <property type="component" value="Unassembled WGS sequence"/>
</dbReference>